<feature type="region of interest" description="Disordered" evidence="1">
    <location>
        <begin position="51"/>
        <end position="78"/>
    </location>
</feature>
<proteinExistence type="predicted"/>
<dbReference type="Pfam" id="PF04646">
    <property type="entry name" value="DUF604"/>
    <property type="match status" value="1"/>
</dbReference>
<sequence>MAASAGTPALYGSDDRIQACMAELGVPLTKHPRFHQYDVYDDLLGLLASHPGADRDASPPRRSEAAVLGQKSHGARRTMKSEDKVAEILNKSQTAATSRHQDPWCRSRVPESGKLILELIVQLWSKSFATNIFALLFHKWLFEALLTKKKYRYDIALLLFKVLQKYFVSMYYLVRISRTISPPTGSFQLFISHRVLFLAELEAPSRSAEPAYLAHFPTLTSIQLSLTCPFQYISHSIANSANCNSFNH</sequence>
<gene>
    <name evidence="2" type="ORF">Zm00014a_032372</name>
</gene>
<dbReference type="EMBL" id="NCVQ01000007">
    <property type="protein sequence ID" value="PWZ18512.1"/>
    <property type="molecule type" value="Genomic_DNA"/>
</dbReference>
<accession>A0A3L6EC29</accession>
<dbReference type="PANTHER" id="PTHR10811">
    <property type="entry name" value="FRINGE-RELATED"/>
    <property type="match status" value="1"/>
</dbReference>
<evidence type="ECO:0000313" key="2">
    <source>
        <dbReference type="EMBL" id="PWZ18512.1"/>
    </source>
</evidence>
<dbReference type="AlphaFoldDB" id="A0A3L6EC29"/>
<evidence type="ECO:0000256" key="1">
    <source>
        <dbReference type="SAM" id="MobiDB-lite"/>
    </source>
</evidence>
<comment type="caution">
    <text evidence="2">The sequence shown here is derived from an EMBL/GenBank/DDBJ whole genome shotgun (WGS) entry which is preliminary data.</text>
</comment>
<dbReference type="Proteomes" id="UP000251960">
    <property type="component" value="Chromosome 6"/>
</dbReference>
<organism evidence="2">
    <name type="scientific">Zea mays</name>
    <name type="common">Maize</name>
    <dbReference type="NCBI Taxonomy" id="4577"/>
    <lineage>
        <taxon>Eukaryota</taxon>
        <taxon>Viridiplantae</taxon>
        <taxon>Streptophyta</taxon>
        <taxon>Embryophyta</taxon>
        <taxon>Tracheophyta</taxon>
        <taxon>Spermatophyta</taxon>
        <taxon>Magnoliopsida</taxon>
        <taxon>Liliopsida</taxon>
        <taxon>Poales</taxon>
        <taxon>Poaceae</taxon>
        <taxon>PACMAD clade</taxon>
        <taxon>Panicoideae</taxon>
        <taxon>Andropogonodae</taxon>
        <taxon>Andropogoneae</taxon>
        <taxon>Tripsacinae</taxon>
        <taxon>Zea</taxon>
    </lineage>
</organism>
<feature type="compositionally biased region" description="Basic and acidic residues" evidence="1">
    <location>
        <begin position="52"/>
        <end position="64"/>
    </location>
</feature>
<reference evidence="2" key="1">
    <citation type="journal article" date="2018" name="Nat. Genet.">
        <title>Extensive intraspecific gene order and gene structural variations between Mo17 and other maize genomes.</title>
        <authorList>
            <person name="Sun S."/>
            <person name="Zhou Y."/>
            <person name="Chen J."/>
            <person name="Shi J."/>
            <person name="Zhao H."/>
            <person name="Zhao H."/>
            <person name="Song W."/>
            <person name="Zhang M."/>
            <person name="Cui Y."/>
            <person name="Dong X."/>
            <person name="Liu H."/>
            <person name="Ma X."/>
            <person name="Jiao Y."/>
            <person name="Wang B."/>
            <person name="Wei X."/>
            <person name="Stein J.C."/>
            <person name="Glaubitz J.C."/>
            <person name="Lu F."/>
            <person name="Yu G."/>
            <person name="Liang C."/>
            <person name="Fengler K."/>
            <person name="Li B."/>
            <person name="Rafalski A."/>
            <person name="Schnable P.S."/>
            <person name="Ware D.H."/>
            <person name="Buckler E.S."/>
            <person name="Lai J."/>
        </authorList>
    </citation>
    <scope>NUCLEOTIDE SEQUENCE [LARGE SCALE GENOMIC DNA]</scope>
    <source>
        <tissue evidence="2">Seedling</tissue>
    </source>
</reference>
<name>A0A3L6EC29_MAIZE</name>
<protein>
    <submittedName>
        <fullName evidence="2">Uncharacterized protein</fullName>
    </submittedName>
</protein>
<dbReference type="InterPro" id="IPR006740">
    <property type="entry name" value="DUF604"/>
</dbReference>